<proteinExistence type="predicted"/>
<organism evidence="2 3">
    <name type="scientific">Microcystis aeruginosa NIES-4285</name>
    <dbReference type="NCBI Taxonomy" id="2497681"/>
    <lineage>
        <taxon>Bacteria</taxon>
        <taxon>Bacillati</taxon>
        <taxon>Cyanobacteriota</taxon>
        <taxon>Cyanophyceae</taxon>
        <taxon>Oscillatoriophycideae</taxon>
        <taxon>Chroococcales</taxon>
        <taxon>Microcystaceae</taxon>
        <taxon>Microcystis</taxon>
    </lineage>
</organism>
<evidence type="ECO:0000313" key="3">
    <source>
        <dbReference type="Proteomes" id="UP000289660"/>
    </source>
</evidence>
<protein>
    <submittedName>
        <fullName evidence="2">Uncharacterized protein</fullName>
    </submittedName>
</protein>
<gene>
    <name evidence="2" type="ORF">MiAbB_03190</name>
</gene>
<feature type="compositionally biased region" description="Basic and acidic residues" evidence="1">
    <location>
        <begin position="48"/>
        <end position="58"/>
    </location>
</feature>
<dbReference type="EMBL" id="BIFY01000063">
    <property type="protein sequence ID" value="GCE61256.1"/>
    <property type="molecule type" value="Genomic_DNA"/>
</dbReference>
<accession>A0A402DGC9</accession>
<dbReference type="AlphaFoldDB" id="A0A402DGC9"/>
<dbReference type="Proteomes" id="UP000289660">
    <property type="component" value="Unassembled WGS sequence"/>
</dbReference>
<name>A0A402DGC9_MICAE</name>
<evidence type="ECO:0000313" key="2">
    <source>
        <dbReference type="EMBL" id="GCE61256.1"/>
    </source>
</evidence>
<feature type="region of interest" description="Disordered" evidence="1">
    <location>
        <begin position="35"/>
        <end position="66"/>
    </location>
</feature>
<reference evidence="3" key="1">
    <citation type="submission" date="2018-12" db="EMBL/GenBank/DDBJ databases">
        <title>Genome sequence of Microcystis aeruginosa NIES-4285.</title>
        <authorList>
            <person name="Tanabe Y."/>
        </authorList>
    </citation>
    <scope>NUCLEOTIDE SEQUENCE [LARGE SCALE GENOMIC DNA]</scope>
    <source>
        <strain evidence="3">NIES-4285</strain>
    </source>
</reference>
<sequence>MLVQSGNSKGKTPIYHESKSQFFLAITAAAAGSLHPDTSLGVNQGNQTRDKSRNEPKGGDAVQKSA</sequence>
<evidence type="ECO:0000256" key="1">
    <source>
        <dbReference type="SAM" id="MobiDB-lite"/>
    </source>
</evidence>
<comment type="caution">
    <text evidence="2">The sequence shown here is derived from an EMBL/GenBank/DDBJ whole genome shotgun (WGS) entry which is preliminary data.</text>
</comment>